<comment type="caution">
    <text evidence="1">The sequence shown here is derived from an EMBL/GenBank/DDBJ whole genome shotgun (WGS) entry which is preliminary data.</text>
</comment>
<keyword evidence="2" id="KW-1185">Reference proteome</keyword>
<organism evidence="1 2">
    <name type="scientific">Herbidospora solisilvae</name>
    <dbReference type="NCBI Taxonomy" id="2696284"/>
    <lineage>
        <taxon>Bacteria</taxon>
        <taxon>Bacillati</taxon>
        <taxon>Actinomycetota</taxon>
        <taxon>Actinomycetes</taxon>
        <taxon>Streptosporangiales</taxon>
        <taxon>Streptosporangiaceae</taxon>
        <taxon>Herbidospora</taxon>
    </lineage>
</organism>
<evidence type="ECO:0000313" key="2">
    <source>
        <dbReference type="Proteomes" id="UP000479526"/>
    </source>
</evidence>
<evidence type="ECO:0000313" key="1">
    <source>
        <dbReference type="EMBL" id="NAS26008.1"/>
    </source>
</evidence>
<name>A0A7C9JBN9_9ACTN</name>
<reference evidence="1 2" key="1">
    <citation type="submission" date="2020-01" db="EMBL/GenBank/DDBJ databases">
        <title>Herbidospora sp. NEAU-GS84 nov., a novel actinomycete isolated from soil.</title>
        <authorList>
            <person name="Han L."/>
        </authorList>
    </citation>
    <scope>NUCLEOTIDE SEQUENCE [LARGE SCALE GENOMIC DNA]</scope>
    <source>
        <strain evidence="1 2">NEAU-GS84</strain>
    </source>
</reference>
<dbReference type="AlphaFoldDB" id="A0A7C9JBN9"/>
<proteinExistence type="predicted"/>
<dbReference type="EMBL" id="WXEW01000009">
    <property type="protein sequence ID" value="NAS26008.1"/>
    <property type="molecule type" value="Genomic_DNA"/>
</dbReference>
<dbReference type="Proteomes" id="UP000479526">
    <property type="component" value="Unassembled WGS sequence"/>
</dbReference>
<sequence>MVSTAVAAAIRARAGVARQALRAAYRNGDAHAVLLAEEEWDDVRRLARAHSVLLPGGDDPREAVEGDEVEA</sequence>
<gene>
    <name evidence="1" type="ORF">GT755_30570</name>
</gene>
<accession>A0A7C9JBN9</accession>
<protein>
    <submittedName>
        <fullName evidence="1">Uncharacterized protein</fullName>
    </submittedName>
</protein>